<evidence type="ECO:0000256" key="3">
    <source>
        <dbReference type="ARBA" id="ARBA00022692"/>
    </source>
</evidence>
<feature type="transmembrane region" description="Helical" evidence="6">
    <location>
        <begin position="157"/>
        <end position="178"/>
    </location>
</feature>
<dbReference type="Gene3D" id="3.40.720.10">
    <property type="entry name" value="Alkaline Phosphatase, subunit A"/>
    <property type="match status" value="1"/>
</dbReference>
<dbReference type="AlphaFoldDB" id="A0A1G1YHK1"/>
<evidence type="ECO:0000256" key="2">
    <source>
        <dbReference type="ARBA" id="ARBA00022475"/>
    </source>
</evidence>
<dbReference type="STRING" id="1797542.A3J59_03645"/>
<feature type="domain" description="Sulfatase N-terminal" evidence="7">
    <location>
        <begin position="326"/>
        <end position="601"/>
    </location>
</feature>
<feature type="transmembrane region" description="Helical" evidence="6">
    <location>
        <begin position="198"/>
        <end position="225"/>
    </location>
</feature>
<comment type="subcellular location">
    <subcellularLocation>
        <location evidence="1">Cell membrane</location>
        <topology evidence="1">Multi-pass membrane protein</topology>
    </subcellularLocation>
</comment>
<protein>
    <recommendedName>
        <fullName evidence="7">Sulfatase N-terminal domain-containing protein</fullName>
    </recommendedName>
</protein>
<evidence type="ECO:0000256" key="6">
    <source>
        <dbReference type="SAM" id="Phobius"/>
    </source>
</evidence>
<sequence>MSGHREEKKITAEIKIISVRGDEAGFSDSDKVPASRNTLHRSRWPRFFQRGFLILEGENGYNEIMMNFKSSLFKFTGLIFRFLSMMVLFGFLVVYTVSYTYIYAYEFFPNFFFLDPRNIFPPSPLFAALLPLLITAMLTTLGHFPEIKRSCSRNQNLTYLVAAGLTLYLSATLLLLLFHLQTDTALDPSFLFLNIIEALPTVSILAIAIPIPAFITLTVFITICLWNGFRLILQTASANNGLHRILARVIILGMIAGHLLAPNELVAFFRQFYQEYIVAQKNSIHILYNTYYLDSISRNTQLPAAEGNVTEHLFILQLESLNAALVNPDVTPEMFTLARQNGLLITRLQGASVQTKRGQEAILCGTLPSLQVALMNSGRGRELHCLPQILREQGYKTFFFQSYLDLNFAGTGKFMKEIGFDEVYAAPDVMRPEDKRLEWGYQEDIFYQRVLEYLEKYRSEKIFVYIAVDSTNHYPFSNGDLPTSLRASLPFPAPQTFLQLVGNTTYAQDHYVGGVYRELFTKGYLENSHLLILGDHSFPIGLQESTNTFYKKSTWQENFVTSLAILPAKRSTAYPLLVGRQIPTLCCSQIDLLPTTLDLLGFKNASQFGYSFLTSFLHATALPHLSPCLVSVQPYSGIEIAVINYPNKLQFHLQDNKVTESSLDSSFVERVKATRKTTSADIEALSACLRSRLDNPL</sequence>
<accession>A0A1G1YHK1</accession>
<comment type="caution">
    <text evidence="8">The sequence shown here is derived from an EMBL/GenBank/DDBJ whole genome shotgun (WGS) entry which is preliminary data.</text>
</comment>
<reference evidence="8 9" key="1">
    <citation type="journal article" date="2016" name="Nat. Commun.">
        <title>Thousands of microbial genomes shed light on interconnected biogeochemical processes in an aquifer system.</title>
        <authorList>
            <person name="Anantharaman K."/>
            <person name="Brown C.T."/>
            <person name="Hug L.A."/>
            <person name="Sharon I."/>
            <person name="Castelle C.J."/>
            <person name="Probst A.J."/>
            <person name="Thomas B.C."/>
            <person name="Singh A."/>
            <person name="Wilkins M.J."/>
            <person name="Karaoz U."/>
            <person name="Brodie E.L."/>
            <person name="Williams K.H."/>
            <person name="Hubbard S.S."/>
            <person name="Banfield J.F."/>
        </authorList>
    </citation>
    <scope>NUCLEOTIDE SEQUENCE [LARGE SCALE GENOMIC DNA]</scope>
</reference>
<proteinExistence type="predicted"/>
<keyword evidence="5 6" id="KW-0472">Membrane</keyword>
<evidence type="ECO:0000256" key="4">
    <source>
        <dbReference type="ARBA" id="ARBA00022989"/>
    </source>
</evidence>
<evidence type="ECO:0000256" key="5">
    <source>
        <dbReference type="ARBA" id="ARBA00023136"/>
    </source>
</evidence>
<feature type="transmembrane region" description="Helical" evidence="6">
    <location>
        <begin position="78"/>
        <end position="105"/>
    </location>
</feature>
<dbReference type="Proteomes" id="UP000177310">
    <property type="component" value="Unassembled WGS sequence"/>
</dbReference>
<organism evidence="8 9">
    <name type="scientific">Candidatus Buchananbacteria bacterium RIFCSPHIGHO2_02_FULL_56_16</name>
    <dbReference type="NCBI Taxonomy" id="1797542"/>
    <lineage>
        <taxon>Bacteria</taxon>
        <taxon>Candidatus Buchananiibacteriota</taxon>
    </lineage>
</organism>
<dbReference type="InterPro" id="IPR017850">
    <property type="entry name" value="Alkaline_phosphatase_core_sf"/>
</dbReference>
<keyword evidence="4 6" id="KW-1133">Transmembrane helix</keyword>
<evidence type="ECO:0000256" key="1">
    <source>
        <dbReference type="ARBA" id="ARBA00004651"/>
    </source>
</evidence>
<dbReference type="GO" id="GO:0005886">
    <property type="term" value="C:plasma membrane"/>
    <property type="evidence" value="ECO:0007669"/>
    <property type="project" value="UniProtKB-SubCell"/>
</dbReference>
<keyword evidence="2" id="KW-1003">Cell membrane</keyword>
<dbReference type="PANTHER" id="PTHR47371">
    <property type="entry name" value="LIPOTEICHOIC ACID SYNTHASE"/>
    <property type="match status" value="1"/>
</dbReference>
<dbReference type="SUPFAM" id="SSF53649">
    <property type="entry name" value="Alkaline phosphatase-like"/>
    <property type="match status" value="1"/>
</dbReference>
<feature type="transmembrane region" description="Helical" evidence="6">
    <location>
        <begin position="125"/>
        <end position="145"/>
    </location>
</feature>
<dbReference type="InterPro" id="IPR000917">
    <property type="entry name" value="Sulfatase_N"/>
</dbReference>
<dbReference type="PANTHER" id="PTHR47371:SF3">
    <property type="entry name" value="PHOSPHOGLYCEROL TRANSFERASE I"/>
    <property type="match status" value="1"/>
</dbReference>
<dbReference type="InterPro" id="IPR050448">
    <property type="entry name" value="OpgB/LTA_synthase_biosynth"/>
</dbReference>
<gene>
    <name evidence="8" type="ORF">A3J59_03645</name>
</gene>
<dbReference type="EMBL" id="MHIL01000015">
    <property type="protein sequence ID" value="OGY51734.1"/>
    <property type="molecule type" value="Genomic_DNA"/>
</dbReference>
<evidence type="ECO:0000313" key="8">
    <source>
        <dbReference type="EMBL" id="OGY51734.1"/>
    </source>
</evidence>
<keyword evidence="3 6" id="KW-0812">Transmembrane</keyword>
<name>A0A1G1YHK1_9BACT</name>
<dbReference type="Pfam" id="PF00884">
    <property type="entry name" value="Sulfatase"/>
    <property type="match status" value="1"/>
</dbReference>
<evidence type="ECO:0000313" key="9">
    <source>
        <dbReference type="Proteomes" id="UP000177310"/>
    </source>
</evidence>
<feature type="transmembrane region" description="Helical" evidence="6">
    <location>
        <begin position="245"/>
        <end position="261"/>
    </location>
</feature>
<evidence type="ECO:0000259" key="7">
    <source>
        <dbReference type="Pfam" id="PF00884"/>
    </source>
</evidence>